<gene>
    <name evidence="2" type="ORF">SAMN04489708_11053</name>
</gene>
<dbReference type="AlphaFoldDB" id="A0A1H0RHR9"/>
<sequence length="181" mass="19841">MNDISTLAHDAIHQATHQPRPKREASPTTRKLFVLLHGSYGNLFLSKFATGEKSEAGGDKGVAAAMLVWDAALARFAPEVIEAAAQRLKSENPEYAPNLPQFEKTCEAITPRKTYAEENNLPRLPAPVAAPRAPVSYEARGDSKDWARSIMARAAAGERITPYSLKSARQALGMEGRQKWQ</sequence>
<proteinExistence type="predicted"/>
<protein>
    <submittedName>
        <fullName evidence="2">Uncharacterized protein</fullName>
    </submittedName>
</protein>
<dbReference type="EMBL" id="FNJL01000010">
    <property type="protein sequence ID" value="SDP28576.1"/>
    <property type="molecule type" value="Genomic_DNA"/>
</dbReference>
<evidence type="ECO:0000313" key="2">
    <source>
        <dbReference type="EMBL" id="SDP28576.1"/>
    </source>
</evidence>
<organism evidence="2 3">
    <name type="scientific">Paracidovorax cattleyae</name>
    <dbReference type="NCBI Taxonomy" id="80868"/>
    <lineage>
        <taxon>Bacteria</taxon>
        <taxon>Pseudomonadati</taxon>
        <taxon>Pseudomonadota</taxon>
        <taxon>Betaproteobacteria</taxon>
        <taxon>Burkholderiales</taxon>
        <taxon>Comamonadaceae</taxon>
        <taxon>Paracidovorax</taxon>
    </lineage>
</organism>
<reference evidence="3" key="1">
    <citation type="submission" date="2016-10" db="EMBL/GenBank/DDBJ databases">
        <authorList>
            <person name="Varghese N."/>
            <person name="Submissions S."/>
        </authorList>
    </citation>
    <scope>NUCLEOTIDE SEQUENCE [LARGE SCALE GENOMIC DNA]</scope>
    <source>
        <strain evidence="3">DSM 17101</strain>
    </source>
</reference>
<keyword evidence="3" id="KW-1185">Reference proteome</keyword>
<dbReference type="Proteomes" id="UP000199317">
    <property type="component" value="Unassembled WGS sequence"/>
</dbReference>
<evidence type="ECO:0000256" key="1">
    <source>
        <dbReference type="SAM" id="MobiDB-lite"/>
    </source>
</evidence>
<evidence type="ECO:0000313" key="3">
    <source>
        <dbReference type="Proteomes" id="UP000199317"/>
    </source>
</evidence>
<name>A0A1H0RHR9_9BURK</name>
<accession>A0A1H0RHR9</accession>
<dbReference type="RefSeq" id="WP_244160076.1">
    <property type="nucleotide sequence ID" value="NZ_FNJL01000010.1"/>
</dbReference>
<feature type="region of interest" description="Disordered" evidence="1">
    <location>
        <begin position="1"/>
        <end position="27"/>
    </location>
</feature>